<keyword evidence="6" id="KW-1185">Reference proteome</keyword>
<proteinExistence type="predicted"/>
<dbReference type="Pfam" id="PF12833">
    <property type="entry name" value="HTH_18"/>
    <property type="match status" value="1"/>
</dbReference>
<keyword evidence="3" id="KW-0804">Transcription</keyword>
<dbReference type="InterPro" id="IPR009057">
    <property type="entry name" value="Homeodomain-like_sf"/>
</dbReference>
<dbReference type="InterPro" id="IPR018062">
    <property type="entry name" value="HTH_AraC-typ_CS"/>
</dbReference>
<feature type="domain" description="HTH araC/xylS-type" evidence="4">
    <location>
        <begin position="159"/>
        <end position="257"/>
    </location>
</feature>
<dbReference type="Proteomes" id="UP001493487">
    <property type="component" value="Unassembled WGS sequence"/>
</dbReference>
<dbReference type="InterPro" id="IPR003313">
    <property type="entry name" value="AraC-bd"/>
</dbReference>
<evidence type="ECO:0000313" key="6">
    <source>
        <dbReference type="Proteomes" id="UP001493487"/>
    </source>
</evidence>
<dbReference type="PROSITE" id="PS00041">
    <property type="entry name" value="HTH_ARAC_FAMILY_1"/>
    <property type="match status" value="1"/>
</dbReference>
<dbReference type="PANTHER" id="PTHR43280">
    <property type="entry name" value="ARAC-FAMILY TRANSCRIPTIONAL REGULATOR"/>
    <property type="match status" value="1"/>
</dbReference>
<keyword evidence="2" id="KW-0238">DNA-binding</keyword>
<dbReference type="InterPro" id="IPR037923">
    <property type="entry name" value="HTH-like"/>
</dbReference>
<dbReference type="Pfam" id="PF02311">
    <property type="entry name" value="AraC_binding"/>
    <property type="match status" value="1"/>
</dbReference>
<dbReference type="SMART" id="SM00342">
    <property type="entry name" value="HTH_ARAC"/>
    <property type="match status" value="1"/>
</dbReference>
<dbReference type="Gene3D" id="2.60.120.10">
    <property type="entry name" value="Jelly Rolls"/>
    <property type="match status" value="1"/>
</dbReference>
<reference evidence="5 6" key="1">
    <citation type="journal article" date="2023" name="Genome Announc.">
        <title>Pan-Genome Analyses of the Genus Cohnella and Proposal of the Novel Species Cohnella silvisoli sp. nov., Isolated from Forest Soil.</title>
        <authorList>
            <person name="Wang C."/>
            <person name="Mao L."/>
            <person name="Bao G."/>
            <person name="Zhu H."/>
        </authorList>
    </citation>
    <scope>NUCLEOTIDE SEQUENCE [LARGE SCALE GENOMIC DNA]</scope>
    <source>
        <strain evidence="5 6">NL03-T5-1</strain>
    </source>
</reference>
<accession>A0ABV1KP45</accession>
<dbReference type="InterPro" id="IPR018060">
    <property type="entry name" value="HTH_AraC"/>
</dbReference>
<dbReference type="SUPFAM" id="SSF46689">
    <property type="entry name" value="Homeodomain-like"/>
    <property type="match status" value="2"/>
</dbReference>
<dbReference type="PROSITE" id="PS01124">
    <property type="entry name" value="HTH_ARAC_FAMILY_2"/>
    <property type="match status" value="1"/>
</dbReference>
<evidence type="ECO:0000259" key="4">
    <source>
        <dbReference type="PROSITE" id="PS01124"/>
    </source>
</evidence>
<sequence>MHNPIHIRSFIGTHDKDWEDDGFYQHEALELSVVLEGRGMFRCPESDYPMEAGQAVLIPPGVPHSFHAVTAIRFGVLLMNHIPLDLRSLFYSLLQGHSPTVIALSPMDKEQFEQLFRQWLRVFSTPLKEPGRTHLAWIQVLLLYLIENSRNDQQALSIHLVADYLREHLTSGVHIADMATLAGLSEEGLRKRFYRIYGMTPKEFHHRCRLSEAKWLLSSTDKDMHTIAMAIGFSQQHSFSAWFKKQERFTPSEWRKQQRIDHSR</sequence>
<dbReference type="Gene3D" id="1.10.10.60">
    <property type="entry name" value="Homeodomain-like"/>
    <property type="match status" value="2"/>
</dbReference>
<evidence type="ECO:0000313" key="5">
    <source>
        <dbReference type="EMBL" id="MEQ4481782.1"/>
    </source>
</evidence>
<evidence type="ECO:0000256" key="1">
    <source>
        <dbReference type="ARBA" id="ARBA00023015"/>
    </source>
</evidence>
<dbReference type="PANTHER" id="PTHR43280:SF28">
    <property type="entry name" value="HTH-TYPE TRANSCRIPTIONAL ACTIVATOR RHAS"/>
    <property type="match status" value="1"/>
</dbReference>
<gene>
    <name evidence="5" type="ORF">QJS35_05160</name>
</gene>
<dbReference type="EMBL" id="JASKHM010000002">
    <property type="protein sequence ID" value="MEQ4481782.1"/>
    <property type="molecule type" value="Genomic_DNA"/>
</dbReference>
<comment type="caution">
    <text evidence="5">The sequence shown here is derived from an EMBL/GenBank/DDBJ whole genome shotgun (WGS) entry which is preliminary data.</text>
</comment>
<dbReference type="RefSeq" id="WP_232183458.1">
    <property type="nucleotide sequence ID" value="NZ_JAIOAP010000002.1"/>
</dbReference>
<organism evidence="5 6">
    <name type="scientific">Cohnella silvisoli</name>
    <dbReference type="NCBI Taxonomy" id="2873699"/>
    <lineage>
        <taxon>Bacteria</taxon>
        <taxon>Bacillati</taxon>
        <taxon>Bacillota</taxon>
        <taxon>Bacilli</taxon>
        <taxon>Bacillales</taxon>
        <taxon>Paenibacillaceae</taxon>
        <taxon>Cohnella</taxon>
    </lineage>
</organism>
<dbReference type="InterPro" id="IPR014710">
    <property type="entry name" value="RmlC-like_jellyroll"/>
</dbReference>
<dbReference type="SUPFAM" id="SSF51215">
    <property type="entry name" value="Regulatory protein AraC"/>
    <property type="match status" value="1"/>
</dbReference>
<protein>
    <submittedName>
        <fullName evidence="5">Helix-turn-helix domain-containing protein</fullName>
    </submittedName>
</protein>
<keyword evidence="1" id="KW-0805">Transcription regulation</keyword>
<name>A0ABV1KP45_9BACL</name>
<evidence type="ECO:0000256" key="3">
    <source>
        <dbReference type="ARBA" id="ARBA00023163"/>
    </source>
</evidence>
<evidence type="ECO:0000256" key="2">
    <source>
        <dbReference type="ARBA" id="ARBA00023125"/>
    </source>
</evidence>